<comment type="caution">
    <text evidence="4">The sequence shown here is derived from an EMBL/GenBank/DDBJ whole genome shotgun (WGS) entry which is preliminary data.</text>
</comment>
<feature type="compositionally biased region" description="Basic and acidic residues" evidence="2">
    <location>
        <begin position="445"/>
        <end position="454"/>
    </location>
</feature>
<keyword evidence="5" id="KW-1185">Reference proteome</keyword>
<protein>
    <recommendedName>
        <fullName evidence="3">Chromo domain-containing protein</fullName>
    </recommendedName>
</protein>
<feature type="domain" description="Chromo" evidence="3">
    <location>
        <begin position="35"/>
        <end position="76"/>
    </location>
</feature>
<comment type="subunit">
    <text evidence="1">Component of the NuA4 histone acetyltransferase complex.</text>
</comment>
<feature type="region of interest" description="Disordered" evidence="2">
    <location>
        <begin position="943"/>
        <end position="993"/>
    </location>
</feature>
<dbReference type="Gene3D" id="1.20.5.340">
    <property type="match status" value="1"/>
</dbReference>
<feature type="region of interest" description="Disordered" evidence="2">
    <location>
        <begin position="246"/>
        <end position="389"/>
    </location>
</feature>
<organism evidence="4 5">
    <name type="scientific">Chaetomidium leptoderma</name>
    <dbReference type="NCBI Taxonomy" id="669021"/>
    <lineage>
        <taxon>Eukaryota</taxon>
        <taxon>Fungi</taxon>
        <taxon>Dikarya</taxon>
        <taxon>Ascomycota</taxon>
        <taxon>Pezizomycotina</taxon>
        <taxon>Sordariomycetes</taxon>
        <taxon>Sordariomycetidae</taxon>
        <taxon>Sordariales</taxon>
        <taxon>Chaetomiaceae</taxon>
        <taxon>Chaetomidium</taxon>
    </lineage>
</organism>
<dbReference type="Proteomes" id="UP001302745">
    <property type="component" value="Unassembled WGS sequence"/>
</dbReference>
<evidence type="ECO:0000256" key="2">
    <source>
        <dbReference type="SAM" id="MobiDB-lite"/>
    </source>
</evidence>
<gene>
    <name evidence="4" type="ORF">C8A00DRAFT_12578</name>
</gene>
<evidence type="ECO:0000313" key="5">
    <source>
        <dbReference type="Proteomes" id="UP001302745"/>
    </source>
</evidence>
<evidence type="ECO:0000259" key="3">
    <source>
        <dbReference type="PROSITE" id="PS50013"/>
    </source>
</evidence>
<feature type="compositionally biased region" description="Polar residues" evidence="2">
    <location>
        <begin position="94"/>
        <end position="108"/>
    </location>
</feature>
<reference evidence="4" key="1">
    <citation type="journal article" date="2023" name="Mol. Phylogenet. Evol.">
        <title>Genome-scale phylogeny and comparative genomics of the fungal order Sordariales.</title>
        <authorList>
            <person name="Hensen N."/>
            <person name="Bonometti L."/>
            <person name="Westerberg I."/>
            <person name="Brannstrom I.O."/>
            <person name="Guillou S."/>
            <person name="Cros-Aarteil S."/>
            <person name="Calhoun S."/>
            <person name="Haridas S."/>
            <person name="Kuo A."/>
            <person name="Mondo S."/>
            <person name="Pangilinan J."/>
            <person name="Riley R."/>
            <person name="LaButti K."/>
            <person name="Andreopoulos B."/>
            <person name="Lipzen A."/>
            <person name="Chen C."/>
            <person name="Yan M."/>
            <person name="Daum C."/>
            <person name="Ng V."/>
            <person name="Clum A."/>
            <person name="Steindorff A."/>
            <person name="Ohm R.A."/>
            <person name="Martin F."/>
            <person name="Silar P."/>
            <person name="Natvig D.O."/>
            <person name="Lalanne C."/>
            <person name="Gautier V."/>
            <person name="Ament-Velasquez S.L."/>
            <person name="Kruys A."/>
            <person name="Hutchinson M.I."/>
            <person name="Powell A.J."/>
            <person name="Barry K."/>
            <person name="Miller A.N."/>
            <person name="Grigoriev I.V."/>
            <person name="Debuchy R."/>
            <person name="Gladieux P."/>
            <person name="Hiltunen Thoren M."/>
            <person name="Johannesson H."/>
        </authorList>
    </citation>
    <scope>NUCLEOTIDE SEQUENCE</scope>
    <source>
        <strain evidence="4">CBS 538.74</strain>
    </source>
</reference>
<feature type="compositionally biased region" description="Polar residues" evidence="2">
    <location>
        <begin position="363"/>
        <end position="372"/>
    </location>
</feature>
<feature type="region of interest" description="Disordered" evidence="2">
    <location>
        <begin position="53"/>
        <end position="163"/>
    </location>
</feature>
<evidence type="ECO:0000256" key="1">
    <source>
        <dbReference type="ARBA" id="ARBA00011353"/>
    </source>
</evidence>
<feature type="compositionally biased region" description="Polar residues" evidence="2">
    <location>
        <begin position="305"/>
        <end position="320"/>
    </location>
</feature>
<dbReference type="CDD" id="cd00024">
    <property type="entry name" value="CD_CSD"/>
    <property type="match status" value="1"/>
</dbReference>
<feature type="region of interest" description="Disordered" evidence="2">
    <location>
        <begin position="429"/>
        <end position="498"/>
    </location>
</feature>
<evidence type="ECO:0000313" key="4">
    <source>
        <dbReference type="EMBL" id="KAK4156466.1"/>
    </source>
</evidence>
<feature type="region of interest" description="Disordered" evidence="2">
    <location>
        <begin position="1250"/>
        <end position="1327"/>
    </location>
</feature>
<reference evidence="4" key="2">
    <citation type="submission" date="2023-05" db="EMBL/GenBank/DDBJ databases">
        <authorList>
            <consortium name="Lawrence Berkeley National Laboratory"/>
            <person name="Steindorff A."/>
            <person name="Hensen N."/>
            <person name="Bonometti L."/>
            <person name="Westerberg I."/>
            <person name="Brannstrom I.O."/>
            <person name="Guillou S."/>
            <person name="Cros-Aarteil S."/>
            <person name="Calhoun S."/>
            <person name="Haridas S."/>
            <person name="Kuo A."/>
            <person name="Mondo S."/>
            <person name="Pangilinan J."/>
            <person name="Riley R."/>
            <person name="Labutti K."/>
            <person name="Andreopoulos B."/>
            <person name="Lipzen A."/>
            <person name="Chen C."/>
            <person name="Yanf M."/>
            <person name="Daum C."/>
            <person name="Ng V."/>
            <person name="Clum A."/>
            <person name="Ohm R."/>
            <person name="Martin F."/>
            <person name="Silar P."/>
            <person name="Natvig D."/>
            <person name="Lalanne C."/>
            <person name="Gautier V."/>
            <person name="Ament-Velasquez S.L."/>
            <person name="Kruys A."/>
            <person name="Hutchinson M.I."/>
            <person name="Powell A.J."/>
            <person name="Barry K."/>
            <person name="Miller A.N."/>
            <person name="Grigoriev I.V."/>
            <person name="Debuchy R."/>
            <person name="Gladieux P."/>
            <person name="Thoren M.H."/>
            <person name="Johannesson H."/>
        </authorList>
    </citation>
    <scope>NUCLEOTIDE SEQUENCE</scope>
    <source>
        <strain evidence="4">CBS 538.74</strain>
    </source>
</reference>
<dbReference type="SUPFAM" id="SSF54160">
    <property type="entry name" value="Chromo domain-like"/>
    <property type="match status" value="1"/>
</dbReference>
<dbReference type="EMBL" id="MU856867">
    <property type="protein sequence ID" value="KAK4156466.1"/>
    <property type="molecule type" value="Genomic_DNA"/>
</dbReference>
<dbReference type="Gene3D" id="2.40.50.40">
    <property type="match status" value="1"/>
</dbReference>
<feature type="compositionally biased region" description="Basic and acidic residues" evidence="2">
    <location>
        <begin position="277"/>
        <end position="295"/>
    </location>
</feature>
<sequence length="1327" mass="145426">MTKRIPATKPSKSKRRKSAGTKPTPREPTPDEALYDIRDILEEKHESGRLLYRVDWADNPTTGEEYDPTWEPAENVTEAAVADWEKEKRRRQGIESQSSNPTLESDSQPVLPPNWRAKRKRETTGELERAHKRPRRSVDSGYTSTDGDGEASWSHVQSVPQNKGELVLEISRRAGFDPSEYLVISSSQSAPSSQAVPLDVAASQEKIGNQISQRTIPDSQDCFDSLRTQSTAQSVANTAHSCFSQRVSLPAPEGGSATQGADQEPQASDAGGQTSRSDFDIPSRQPEDSHHDFRRSFGLLETRDAQGTSHDLLSRPTSSGFELGGQGIPSEDSPWGEGFLTQPDFETPVSVDEAETSSKEQPLRSNQGLSQHSHQEHEPSRASNRGFRHDPFLSAAESHLHSQAAQEVSLRACNPGLLTQVSEGLTQSVSDIVPETVQRPRRRRSPSEPRDHNGDSPQSRGASHPSTPAARERATPPPVTPENQGMDGSGEGTTRPSAKERMRMLHAQVFNLSENGAEPALVSPSAVLQPALVSPSAVLPPMGNFAQQLEAAAAPVDLAALETSSREPPSVVEELNTHSMGFSMPVEDAAIGGHSMAFEQPPATVAPADLTTSIELLSSALGDPSTGDQILGVEESAQLPEDVDPDQFPLDMGADEQGRHFTVTLPMAANARATYLETFSENKATMYKFGLLFASSCPSIPDSSLVAKLDALFERLLNLCDLPAYDDDLPELGKEEMMKHATNSNSKLSFVYEFLHGLWDINAHILILSQPGRVFEYLEAVISATDCSYTILGQEGSTGQSTEGEGTSVILAVVGQDLSQIPGGVDVVIAYDHVARSVKLPPTLSYDFMAPIVLSLVATYSLDHIHQQVLQVEQYVDAFERRNALNLAAGKAIEYLRNPERQYIEPHEAAKTFANFLRNPELGLDWEPHPLSAEILEVWLSSQERTQQSQDRQADAANDPGGRKRPLDIVDEGTPKRPRLLDSQQPSRNPTPARLSDLLKQTLANHTVDDRSTTQAIEVPVEQLERMSDKIAELEGQLATQSAVESKMREHFASLESQLRSHERTVQSLQPKYMDALRDRSTFEKQCQKAVETASTATERLEVQKTEVATLKEKNKLLEARLAEANDTLANSTIPEIAKVTQAEKERMEALAAVGKAEKKTRSVENEVEYSRRAYQDASNAHTELNQENRELKAKVADLERRASQNLLKIHQIHAQNEMIEVNRQIDELQATLDNRERDLERAKEELKFLKNGRRETRQASVPRSPRTGVISPRPARGMGGAGSRGTSPAPLLSSDGPGVGSGSTSVAGMTFLPSVGNGSRWGHLRD</sequence>
<dbReference type="GO" id="GO:0006338">
    <property type="term" value="P:chromatin remodeling"/>
    <property type="evidence" value="ECO:0007669"/>
    <property type="project" value="UniProtKB-ARBA"/>
</dbReference>
<proteinExistence type="predicted"/>
<feature type="compositionally biased region" description="Basic and acidic residues" evidence="2">
    <location>
        <begin position="24"/>
        <end position="33"/>
    </location>
</feature>
<name>A0AAN6VUI4_9PEZI</name>
<accession>A0AAN6VUI4</accession>
<dbReference type="InterPro" id="IPR016197">
    <property type="entry name" value="Chromo-like_dom_sf"/>
</dbReference>
<feature type="region of interest" description="Disordered" evidence="2">
    <location>
        <begin position="1"/>
        <end position="33"/>
    </location>
</feature>
<dbReference type="InterPro" id="IPR000953">
    <property type="entry name" value="Chromo/chromo_shadow_dom"/>
</dbReference>
<dbReference type="PROSITE" id="PS50013">
    <property type="entry name" value="CHROMO_2"/>
    <property type="match status" value="1"/>
</dbReference>